<name>A0A922AF01_CARIL</name>
<comment type="caution">
    <text evidence="1">The sequence shown here is derived from an EMBL/GenBank/DDBJ whole genome shotgun (WGS) entry which is preliminary data.</text>
</comment>
<evidence type="ECO:0000313" key="2">
    <source>
        <dbReference type="Proteomes" id="UP000811246"/>
    </source>
</evidence>
<protein>
    <submittedName>
        <fullName evidence="1">Uncharacterized protein</fullName>
    </submittedName>
</protein>
<sequence>MFLPALCTCRRLRGNWAERVHIKRQLHIVLSYCSSLKNQKPLGFMLNL</sequence>
<reference evidence="1" key="1">
    <citation type="submission" date="2021-01" db="EMBL/GenBank/DDBJ databases">
        <authorList>
            <person name="Lovell J.T."/>
            <person name="Bentley N."/>
            <person name="Bhattarai G."/>
            <person name="Jenkins J.W."/>
            <person name="Sreedasyam A."/>
            <person name="Alarcon Y."/>
            <person name="Bock C."/>
            <person name="Boston L."/>
            <person name="Carlson J."/>
            <person name="Cervantes K."/>
            <person name="Clermont K."/>
            <person name="Krom N."/>
            <person name="Kubenka K."/>
            <person name="Mamidi S."/>
            <person name="Mattison C."/>
            <person name="Monteros M."/>
            <person name="Pisani C."/>
            <person name="Plott C."/>
            <person name="Rajasekar S."/>
            <person name="Rhein H.S."/>
            <person name="Rohla C."/>
            <person name="Song M."/>
            <person name="Hilaire R.S."/>
            <person name="Shu S."/>
            <person name="Wells L."/>
            <person name="Wang X."/>
            <person name="Webber J."/>
            <person name="Heerema R.J."/>
            <person name="Klein P."/>
            <person name="Conner P."/>
            <person name="Grauke L."/>
            <person name="Grimwood J."/>
            <person name="Schmutz J."/>
            <person name="Randall J.J."/>
        </authorList>
    </citation>
    <scope>NUCLEOTIDE SEQUENCE</scope>
    <source>
        <tissue evidence="1">Leaf</tissue>
    </source>
</reference>
<gene>
    <name evidence="1" type="ORF">I3842_13G025100</name>
</gene>
<proteinExistence type="predicted"/>
<dbReference type="EMBL" id="CM031837">
    <property type="protein sequence ID" value="KAG6680122.1"/>
    <property type="molecule type" value="Genomic_DNA"/>
</dbReference>
<organism evidence="1 2">
    <name type="scientific">Carya illinoinensis</name>
    <name type="common">Pecan</name>
    <dbReference type="NCBI Taxonomy" id="32201"/>
    <lineage>
        <taxon>Eukaryota</taxon>
        <taxon>Viridiplantae</taxon>
        <taxon>Streptophyta</taxon>
        <taxon>Embryophyta</taxon>
        <taxon>Tracheophyta</taxon>
        <taxon>Spermatophyta</taxon>
        <taxon>Magnoliopsida</taxon>
        <taxon>eudicotyledons</taxon>
        <taxon>Gunneridae</taxon>
        <taxon>Pentapetalae</taxon>
        <taxon>rosids</taxon>
        <taxon>fabids</taxon>
        <taxon>Fagales</taxon>
        <taxon>Juglandaceae</taxon>
        <taxon>Carya</taxon>
    </lineage>
</organism>
<evidence type="ECO:0000313" key="1">
    <source>
        <dbReference type="EMBL" id="KAG6680122.1"/>
    </source>
</evidence>
<dbReference type="Proteomes" id="UP000811246">
    <property type="component" value="Chromosome 13"/>
</dbReference>
<accession>A0A922AF01</accession>
<dbReference type="AlphaFoldDB" id="A0A922AF01"/>